<organism evidence="4 5">
    <name type="scientific">Kribbella voronezhensis</name>
    <dbReference type="NCBI Taxonomy" id="2512212"/>
    <lineage>
        <taxon>Bacteria</taxon>
        <taxon>Bacillati</taxon>
        <taxon>Actinomycetota</taxon>
        <taxon>Actinomycetes</taxon>
        <taxon>Propionibacteriales</taxon>
        <taxon>Kribbellaceae</taxon>
        <taxon>Kribbella</taxon>
    </lineage>
</organism>
<dbReference type="EMBL" id="SOCE01000002">
    <property type="protein sequence ID" value="TDU83884.1"/>
    <property type="molecule type" value="Genomic_DNA"/>
</dbReference>
<reference evidence="4 5" key="1">
    <citation type="submission" date="2019-03" db="EMBL/GenBank/DDBJ databases">
        <title>Genomic Encyclopedia of Type Strains, Phase III (KMG-III): the genomes of soil and plant-associated and newly described type strains.</title>
        <authorList>
            <person name="Whitman W."/>
        </authorList>
    </citation>
    <scope>NUCLEOTIDE SEQUENCE [LARGE SCALE GENOMIC DNA]</scope>
    <source>
        <strain evidence="4 5">VKM Ac-2575</strain>
    </source>
</reference>
<sequence>MKSLHRKKHRPLVGSLLTATVAAGLLLVGTPAASAENTTTVLPPVFTHVRVSCNEAGGEVEADLRNPNKTSQDYMVGIHAGEIYYTYVVSPPARGVAPVDFGGLPDDAYAMQAENAGGKIVARARIRVHCEVKPPTSTPTPTRTPTATPTRTPTATPTGRPTSTPSSTPTVSETPATSPTRGTTSAVPSTPIALPTAVDAGLAGPVAQAGSNHRAAYAVGLIVTGGITAGLGWFLLWQRRRLRQL</sequence>
<proteinExistence type="predicted"/>
<accession>A0A4R7SX85</accession>
<feature type="compositionally biased region" description="Low complexity" evidence="1">
    <location>
        <begin position="139"/>
        <end position="180"/>
    </location>
</feature>
<comment type="caution">
    <text evidence="4">The sequence shown here is derived from an EMBL/GenBank/DDBJ whole genome shotgun (WGS) entry which is preliminary data.</text>
</comment>
<gene>
    <name evidence="4" type="ORF">EV138_6348</name>
</gene>
<evidence type="ECO:0000256" key="1">
    <source>
        <dbReference type="SAM" id="MobiDB-lite"/>
    </source>
</evidence>
<evidence type="ECO:0000313" key="5">
    <source>
        <dbReference type="Proteomes" id="UP000295151"/>
    </source>
</evidence>
<feature type="transmembrane region" description="Helical" evidence="2">
    <location>
        <begin position="215"/>
        <end position="237"/>
    </location>
</feature>
<name>A0A4R7SX85_9ACTN</name>
<keyword evidence="5" id="KW-1185">Reference proteome</keyword>
<evidence type="ECO:0000256" key="3">
    <source>
        <dbReference type="SAM" id="SignalP"/>
    </source>
</evidence>
<keyword evidence="3" id="KW-0732">Signal</keyword>
<evidence type="ECO:0000313" key="4">
    <source>
        <dbReference type="EMBL" id="TDU83884.1"/>
    </source>
</evidence>
<dbReference type="RefSeq" id="WP_202867016.1">
    <property type="nucleotide sequence ID" value="NZ_SOCE01000002.1"/>
</dbReference>
<feature type="region of interest" description="Disordered" evidence="1">
    <location>
        <begin position="132"/>
        <end position="189"/>
    </location>
</feature>
<feature type="signal peptide" evidence="3">
    <location>
        <begin position="1"/>
        <end position="35"/>
    </location>
</feature>
<feature type="chain" id="PRO_5038533603" evidence="3">
    <location>
        <begin position="36"/>
        <end position="245"/>
    </location>
</feature>
<keyword evidence="2" id="KW-0472">Membrane</keyword>
<evidence type="ECO:0000256" key="2">
    <source>
        <dbReference type="SAM" id="Phobius"/>
    </source>
</evidence>
<protein>
    <submittedName>
        <fullName evidence="4">Uncharacterized protein</fullName>
    </submittedName>
</protein>
<dbReference type="AlphaFoldDB" id="A0A4R7SX85"/>
<keyword evidence="2" id="KW-0812">Transmembrane</keyword>
<keyword evidence="2" id="KW-1133">Transmembrane helix</keyword>
<dbReference type="Proteomes" id="UP000295151">
    <property type="component" value="Unassembled WGS sequence"/>
</dbReference>